<evidence type="ECO:0000313" key="2">
    <source>
        <dbReference type="Proteomes" id="UP001178461"/>
    </source>
</evidence>
<proteinExistence type="predicted"/>
<name>A0AA35KNV1_9SAUR</name>
<organism evidence="1 2">
    <name type="scientific">Podarcis lilfordi</name>
    <name type="common">Lilford's wall lizard</name>
    <dbReference type="NCBI Taxonomy" id="74358"/>
    <lineage>
        <taxon>Eukaryota</taxon>
        <taxon>Metazoa</taxon>
        <taxon>Chordata</taxon>
        <taxon>Craniata</taxon>
        <taxon>Vertebrata</taxon>
        <taxon>Euteleostomi</taxon>
        <taxon>Lepidosauria</taxon>
        <taxon>Squamata</taxon>
        <taxon>Bifurcata</taxon>
        <taxon>Unidentata</taxon>
        <taxon>Episquamata</taxon>
        <taxon>Laterata</taxon>
        <taxon>Lacertibaenia</taxon>
        <taxon>Lacertidae</taxon>
        <taxon>Podarcis</taxon>
    </lineage>
</organism>
<protein>
    <submittedName>
        <fullName evidence="1">Uncharacterized protein</fullName>
    </submittedName>
</protein>
<reference evidence="1" key="1">
    <citation type="submission" date="2022-12" db="EMBL/GenBank/DDBJ databases">
        <authorList>
            <person name="Alioto T."/>
            <person name="Alioto T."/>
            <person name="Gomez Garrido J."/>
        </authorList>
    </citation>
    <scope>NUCLEOTIDE SEQUENCE</scope>
</reference>
<accession>A0AA35KNV1</accession>
<dbReference type="Proteomes" id="UP001178461">
    <property type="component" value="Chromosome 8"/>
</dbReference>
<gene>
    <name evidence="1" type="ORF">PODLI_1B003797</name>
</gene>
<dbReference type="EMBL" id="OX395133">
    <property type="protein sequence ID" value="CAI5780838.1"/>
    <property type="molecule type" value="Genomic_DNA"/>
</dbReference>
<dbReference type="AlphaFoldDB" id="A0AA35KNV1"/>
<keyword evidence="2" id="KW-1185">Reference proteome</keyword>
<evidence type="ECO:0000313" key="1">
    <source>
        <dbReference type="EMBL" id="CAI5780838.1"/>
    </source>
</evidence>
<sequence>MPAALSDSQLLAGTRLDVAIIPAAERQFLAALPQKKPSLDSPCCCNQPSLQTEPPDGNNSRDSLGFCAFSSTLRHLIFGLDRPQKAAAASAPLPHKASPS</sequence>